<dbReference type="InParanoid" id="A0A423XHZ2"/>
<evidence type="ECO:0008006" key="10">
    <source>
        <dbReference type="Google" id="ProtNLM"/>
    </source>
</evidence>
<comment type="caution">
    <text evidence="8">The sequence shown here is derived from an EMBL/GenBank/DDBJ whole genome shotgun (WGS) entry which is preliminary data.</text>
</comment>
<evidence type="ECO:0000256" key="5">
    <source>
        <dbReference type="ARBA" id="ARBA00023239"/>
    </source>
</evidence>
<protein>
    <recommendedName>
        <fullName evidence="10">Glutamate decarboxylase</fullName>
    </recommendedName>
</protein>
<dbReference type="SUPFAM" id="SSF53383">
    <property type="entry name" value="PLP-dependent transferases"/>
    <property type="match status" value="1"/>
</dbReference>
<dbReference type="GO" id="GO:0019752">
    <property type="term" value="P:carboxylic acid metabolic process"/>
    <property type="evidence" value="ECO:0007669"/>
    <property type="project" value="InterPro"/>
</dbReference>
<dbReference type="GO" id="GO:0016831">
    <property type="term" value="F:carboxy-lyase activity"/>
    <property type="evidence" value="ECO:0007669"/>
    <property type="project" value="UniProtKB-KW"/>
</dbReference>
<dbReference type="InterPro" id="IPR015424">
    <property type="entry name" value="PyrdxlP-dep_Trfase"/>
</dbReference>
<evidence type="ECO:0000256" key="7">
    <source>
        <dbReference type="RuleBase" id="RU000382"/>
    </source>
</evidence>
<dbReference type="Gene3D" id="3.40.640.10">
    <property type="entry name" value="Type I PLP-dependent aspartate aminotransferase-like (Major domain)"/>
    <property type="match status" value="1"/>
</dbReference>
<evidence type="ECO:0000256" key="6">
    <source>
        <dbReference type="PIRSR" id="PIRSR602129-50"/>
    </source>
</evidence>
<dbReference type="InterPro" id="IPR002129">
    <property type="entry name" value="PyrdxlP-dep_de-COase"/>
</dbReference>
<dbReference type="PANTHER" id="PTHR45677">
    <property type="entry name" value="GLUTAMATE DECARBOXYLASE-RELATED"/>
    <property type="match status" value="1"/>
</dbReference>
<dbReference type="OrthoDB" id="392571at2759"/>
<evidence type="ECO:0000256" key="3">
    <source>
        <dbReference type="ARBA" id="ARBA00022793"/>
    </source>
</evidence>
<dbReference type="Proteomes" id="UP000285146">
    <property type="component" value="Unassembled WGS sequence"/>
</dbReference>
<feature type="modified residue" description="N6-(pyridoxal phosphate)lysine" evidence="6">
    <location>
        <position position="325"/>
    </location>
</feature>
<dbReference type="AlphaFoldDB" id="A0A423XHZ2"/>
<dbReference type="GO" id="GO:0030170">
    <property type="term" value="F:pyridoxal phosphate binding"/>
    <property type="evidence" value="ECO:0007669"/>
    <property type="project" value="InterPro"/>
</dbReference>
<accession>A0A423XHZ2</accession>
<evidence type="ECO:0000256" key="2">
    <source>
        <dbReference type="ARBA" id="ARBA00009533"/>
    </source>
</evidence>
<evidence type="ECO:0000313" key="9">
    <source>
        <dbReference type="Proteomes" id="UP000285146"/>
    </source>
</evidence>
<evidence type="ECO:0000313" key="8">
    <source>
        <dbReference type="EMBL" id="ROW15738.1"/>
    </source>
</evidence>
<reference evidence="8 9" key="1">
    <citation type="submission" date="2015-09" db="EMBL/GenBank/DDBJ databases">
        <title>Host preference determinants of Valsa canker pathogens revealed by comparative genomics.</title>
        <authorList>
            <person name="Yin Z."/>
            <person name="Huang L."/>
        </authorList>
    </citation>
    <scope>NUCLEOTIDE SEQUENCE [LARGE SCALE GENOMIC DNA]</scope>
    <source>
        <strain evidence="8 9">SXYLt</strain>
    </source>
</reference>
<keyword evidence="9" id="KW-1185">Reference proteome</keyword>
<dbReference type="Gene3D" id="3.90.1150.170">
    <property type="match status" value="1"/>
</dbReference>
<comment type="similarity">
    <text evidence="2 7">Belongs to the group II decarboxylase family.</text>
</comment>
<keyword evidence="5 7" id="KW-0456">Lyase</keyword>
<comment type="cofactor">
    <cofactor evidence="1 6 7">
        <name>pyridoxal 5'-phosphate</name>
        <dbReference type="ChEBI" id="CHEBI:597326"/>
    </cofactor>
</comment>
<gene>
    <name evidence="8" type="ORF">VPNG_02115</name>
</gene>
<evidence type="ECO:0000256" key="1">
    <source>
        <dbReference type="ARBA" id="ARBA00001933"/>
    </source>
</evidence>
<dbReference type="Pfam" id="PF00282">
    <property type="entry name" value="Pyridoxal_deC"/>
    <property type="match status" value="1"/>
</dbReference>
<organism evidence="8 9">
    <name type="scientific">Cytospora leucostoma</name>
    <dbReference type="NCBI Taxonomy" id="1230097"/>
    <lineage>
        <taxon>Eukaryota</taxon>
        <taxon>Fungi</taxon>
        <taxon>Dikarya</taxon>
        <taxon>Ascomycota</taxon>
        <taxon>Pezizomycotina</taxon>
        <taxon>Sordariomycetes</taxon>
        <taxon>Sordariomycetidae</taxon>
        <taxon>Diaporthales</taxon>
        <taxon>Cytosporaceae</taxon>
        <taxon>Cytospora</taxon>
    </lineage>
</organism>
<dbReference type="STRING" id="1230097.A0A423XHZ2"/>
<name>A0A423XHZ2_9PEZI</name>
<keyword evidence="3" id="KW-0210">Decarboxylase</keyword>
<keyword evidence="4 6" id="KW-0663">Pyridoxal phosphate</keyword>
<dbReference type="EMBL" id="LKEB01000008">
    <property type="protein sequence ID" value="ROW15738.1"/>
    <property type="molecule type" value="Genomic_DNA"/>
</dbReference>
<dbReference type="GO" id="GO:0005737">
    <property type="term" value="C:cytoplasm"/>
    <property type="evidence" value="ECO:0007669"/>
    <property type="project" value="TreeGrafter"/>
</dbReference>
<dbReference type="InterPro" id="IPR015421">
    <property type="entry name" value="PyrdxlP-dep_Trfase_major"/>
</dbReference>
<evidence type="ECO:0000256" key="4">
    <source>
        <dbReference type="ARBA" id="ARBA00022898"/>
    </source>
</evidence>
<proteinExistence type="inferred from homology"/>
<dbReference type="PANTHER" id="PTHR45677:SF8">
    <property type="entry name" value="CYSTEINE SULFINIC ACID DECARBOXYLASE"/>
    <property type="match status" value="1"/>
</dbReference>
<sequence>MDGDQPLNRADEVSDLIDAVKALIIPFIARADESAPFRATGQAPPSTTGIPTAPGNALIQGDLLAPADLHQRLRDILPTGEGLGKDGLTTAISQILNYSVNTWDQGFLDKLYSSTNAVGVVAEMLLAVLNTNVHVYSVSPALTILEKVTSKSLARQFGFDGPHAGGVTVAGGSGSNLTSLVIARSTLYPNTKACGNGVYEFVVFTSEHGHYSVEKAATICGIGKSNVWQVPVDSAGRMVPARLRALVQQARKQGFTPLYVNATAGTTVLGSFDPFEEISAVCKDENLWLHVDASWGGGAVFSPAHRDRLLRGVWLADSVTVNPHKMANVPMSCSFLLGPDMRVFHAANKTAADYLFHGDDGGGGEGSGEVYDLADLTLQCGRRADSLKLALSWIYYGPRGFERQVNHAYDMAVSLATEVQQRGDFTLVSENPPPCLQVCFYYKYSEIGEENTRRTAAIVKRLRGRGFMVDYASFHDTIKDRPRGSFFRVVVNVQTRRETVVGLVKALEEVGQEVEAQP</sequence>